<dbReference type="SUPFAM" id="SSF56672">
    <property type="entry name" value="DNA/RNA polymerases"/>
    <property type="match status" value="1"/>
</dbReference>
<organism evidence="2 3">
    <name type="scientific">Stylophora pistillata</name>
    <name type="common">Smooth cauliflower coral</name>
    <dbReference type="NCBI Taxonomy" id="50429"/>
    <lineage>
        <taxon>Eukaryota</taxon>
        <taxon>Metazoa</taxon>
        <taxon>Cnidaria</taxon>
        <taxon>Anthozoa</taxon>
        <taxon>Hexacorallia</taxon>
        <taxon>Scleractinia</taxon>
        <taxon>Astrocoeniina</taxon>
        <taxon>Pocilloporidae</taxon>
        <taxon>Stylophora</taxon>
    </lineage>
</organism>
<sequence length="224" mass="25788">NGRNEVSQTKPFCISKKSVMAAWERVKANKGSYGVDEESIEHFEKNLKDNLYKVWNRLSSGSYFSPAVRAVKIAKSGGQRQQKRLLGIPTISDRVAQGIAKLYLEPLVERKFHENSYGYRPRKSAVDAVGVARKRCWQYNWVIDLDIKGFFDNLNHNLMMKAVRVHTKEKWIYLYVERWLNAPLQLEDGTLVQRKKGTPQGGLCKALHKPPYAKKVLMQSKGYK</sequence>
<dbReference type="PANTHER" id="PTHR34047:SF3">
    <property type="entry name" value="BLR2052 PROTEIN"/>
    <property type="match status" value="1"/>
</dbReference>
<feature type="non-terminal residue" evidence="2">
    <location>
        <position position="1"/>
    </location>
</feature>
<proteinExistence type="predicted"/>
<protein>
    <submittedName>
        <fullName evidence="2">Group II intron-encoded protein LtrA</fullName>
    </submittedName>
</protein>
<dbReference type="CDD" id="cd01651">
    <property type="entry name" value="RT_G2_intron"/>
    <property type="match status" value="1"/>
</dbReference>
<dbReference type="STRING" id="50429.A0A2B4PNA5"/>
<accession>A0A2B4PNA5</accession>
<dbReference type="InterPro" id="IPR000477">
    <property type="entry name" value="RT_dom"/>
</dbReference>
<evidence type="ECO:0000313" key="3">
    <source>
        <dbReference type="Proteomes" id="UP000225706"/>
    </source>
</evidence>
<dbReference type="Proteomes" id="UP000225706">
    <property type="component" value="Unassembled WGS sequence"/>
</dbReference>
<dbReference type="AlphaFoldDB" id="A0A2B4PNA5"/>
<feature type="domain" description="Reverse transcriptase" evidence="1">
    <location>
        <begin position="75"/>
        <end position="202"/>
    </location>
</feature>
<dbReference type="OrthoDB" id="415822at2759"/>
<dbReference type="InterPro" id="IPR043502">
    <property type="entry name" value="DNA/RNA_pol_sf"/>
</dbReference>
<gene>
    <name evidence="2" type="primary">ltrA</name>
    <name evidence="2" type="ORF">AWC38_SpisGene25732</name>
</gene>
<reference evidence="3" key="1">
    <citation type="journal article" date="2017" name="bioRxiv">
        <title>Comparative analysis of the genomes of Stylophora pistillata and Acropora digitifera provides evidence for extensive differences between species of corals.</title>
        <authorList>
            <person name="Voolstra C.R."/>
            <person name="Li Y."/>
            <person name="Liew Y.J."/>
            <person name="Baumgarten S."/>
            <person name="Zoccola D."/>
            <person name="Flot J.-F."/>
            <person name="Tambutte S."/>
            <person name="Allemand D."/>
            <person name="Aranda M."/>
        </authorList>
    </citation>
    <scope>NUCLEOTIDE SEQUENCE [LARGE SCALE GENOMIC DNA]</scope>
</reference>
<comment type="caution">
    <text evidence="2">The sequence shown here is derived from an EMBL/GenBank/DDBJ whole genome shotgun (WGS) entry which is preliminary data.</text>
</comment>
<name>A0A2B4PNA5_STYPI</name>
<dbReference type="PANTHER" id="PTHR34047">
    <property type="entry name" value="NUCLEAR INTRON MATURASE 1, MITOCHONDRIAL-RELATED"/>
    <property type="match status" value="1"/>
</dbReference>
<keyword evidence="3" id="KW-1185">Reference proteome</keyword>
<evidence type="ECO:0000259" key="1">
    <source>
        <dbReference type="Pfam" id="PF00078"/>
    </source>
</evidence>
<dbReference type="InterPro" id="IPR051083">
    <property type="entry name" value="GrpII_Intron_Splice-Mob/Def"/>
</dbReference>
<dbReference type="Pfam" id="PF00078">
    <property type="entry name" value="RVT_1"/>
    <property type="match status" value="1"/>
</dbReference>
<evidence type="ECO:0000313" key="2">
    <source>
        <dbReference type="EMBL" id="PFW95653.1"/>
    </source>
</evidence>
<dbReference type="EMBL" id="LSMT01005482">
    <property type="protein sequence ID" value="PFW95653.1"/>
    <property type="molecule type" value="Genomic_DNA"/>
</dbReference>